<protein>
    <recommendedName>
        <fullName evidence="4">DUF559 domain-containing protein</fullName>
    </recommendedName>
</protein>
<evidence type="ECO:0000256" key="1">
    <source>
        <dbReference type="SAM" id="MobiDB-lite"/>
    </source>
</evidence>
<feature type="compositionally biased region" description="Gly residues" evidence="1">
    <location>
        <begin position="149"/>
        <end position="175"/>
    </location>
</feature>
<keyword evidence="3" id="KW-1185">Reference proteome</keyword>
<feature type="region of interest" description="Disordered" evidence="1">
    <location>
        <begin position="140"/>
        <end position="211"/>
    </location>
</feature>
<evidence type="ECO:0000313" key="2">
    <source>
        <dbReference type="EMBL" id="GLI00836.1"/>
    </source>
</evidence>
<dbReference type="Proteomes" id="UP001144280">
    <property type="component" value="Unassembled WGS sequence"/>
</dbReference>
<reference evidence="2" key="1">
    <citation type="submission" date="2022-12" db="EMBL/GenBank/DDBJ databases">
        <title>New Phytohabitans aurantiacus sp. RD004123 nov., an actinomycete isolated from soil.</title>
        <authorList>
            <person name="Triningsih D.W."/>
            <person name="Harunari E."/>
            <person name="Igarashi Y."/>
        </authorList>
    </citation>
    <scope>NUCLEOTIDE SEQUENCE</scope>
    <source>
        <strain evidence="2">RD004123</strain>
    </source>
</reference>
<dbReference type="EMBL" id="BSDI01000037">
    <property type="protein sequence ID" value="GLI00836.1"/>
    <property type="molecule type" value="Genomic_DNA"/>
</dbReference>
<sequence>MDRAVDGEQVAASLADRLAAVTFVDLSADEVTALLVDSIVEWAVDQGWRAYRRAPSVMPLPPPYSHRHSWIDVGCARPDGTPIAVEIDRTGRQRTVDKLLAEAEAGRLAIWVRWGTGRFAAPPPPVEMVTLEVTARRASGGSGASVASGGSGGSGAGRSGGSGGSGSVGSGGSGEKGQRFSRQPARERPAPAHTAAALKTDEQPDLFAGPA</sequence>
<comment type="caution">
    <text evidence="2">The sequence shown here is derived from an EMBL/GenBank/DDBJ whole genome shotgun (WGS) entry which is preliminary data.</text>
</comment>
<dbReference type="RefSeq" id="WP_309299545.1">
    <property type="nucleotide sequence ID" value="NZ_BSDI01000037.1"/>
</dbReference>
<organism evidence="2 3">
    <name type="scientific">Phytohabitans aurantiacus</name>
    <dbReference type="NCBI Taxonomy" id="3016789"/>
    <lineage>
        <taxon>Bacteria</taxon>
        <taxon>Bacillati</taxon>
        <taxon>Actinomycetota</taxon>
        <taxon>Actinomycetes</taxon>
        <taxon>Micromonosporales</taxon>
        <taxon>Micromonosporaceae</taxon>
    </lineage>
</organism>
<evidence type="ECO:0000313" key="3">
    <source>
        <dbReference type="Proteomes" id="UP001144280"/>
    </source>
</evidence>
<name>A0ABQ5R2R5_9ACTN</name>
<proteinExistence type="predicted"/>
<gene>
    <name evidence="2" type="ORF">Pa4123_61120</name>
</gene>
<evidence type="ECO:0008006" key="4">
    <source>
        <dbReference type="Google" id="ProtNLM"/>
    </source>
</evidence>
<accession>A0ABQ5R2R5</accession>